<gene>
    <name evidence="2" type="ORF">PISMIDRAFT_25652</name>
</gene>
<organism evidence="2 3">
    <name type="scientific">Pisolithus microcarpus 441</name>
    <dbReference type="NCBI Taxonomy" id="765257"/>
    <lineage>
        <taxon>Eukaryota</taxon>
        <taxon>Fungi</taxon>
        <taxon>Dikarya</taxon>
        <taxon>Basidiomycota</taxon>
        <taxon>Agaricomycotina</taxon>
        <taxon>Agaricomycetes</taxon>
        <taxon>Agaricomycetidae</taxon>
        <taxon>Boletales</taxon>
        <taxon>Sclerodermatineae</taxon>
        <taxon>Pisolithaceae</taxon>
        <taxon>Pisolithus</taxon>
    </lineage>
</organism>
<dbReference type="HOGENOM" id="CLU_1415689_0_0_1"/>
<feature type="region of interest" description="Disordered" evidence="1">
    <location>
        <begin position="1"/>
        <end position="93"/>
    </location>
</feature>
<evidence type="ECO:0000256" key="1">
    <source>
        <dbReference type="SAM" id="MobiDB-lite"/>
    </source>
</evidence>
<reference evidence="2 3" key="1">
    <citation type="submission" date="2014-04" db="EMBL/GenBank/DDBJ databases">
        <authorList>
            <consortium name="DOE Joint Genome Institute"/>
            <person name="Kuo A."/>
            <person name="Kohler A."/>
            <person name="Costa M.D."/>
            <person name="Nagy L.G."/>
            <person name="Floudas D."/>
            <person name="Copeland A."/>
            <person name="Barry K.W."/>
            <person name="Cichocki N."/>
            <person name="Veneault-Fourrey C."/>
            <person name="LaButti K."/>
            <person name="Lindquist E.A."/>
            <person name="Lipzen A."/>
            <person name="Lundell T."/>
            <person name="Morin E."/>
            <person name="Murat C."/>
            <person name="Sun H."/>
            <person name="Tunlid A."/>
            <person name="Henrissat B."/>
            <person name="Grigoriev I.V."/>
            <person name="Hibbett D.S."/>
            <person name="Martin F."/>
            <person name="Nordberg H.P."/>
            <person name="Cantor M.N."/>
            <person name="Hua S.X."/>
        </authorList>
    </citation>
    <scope>NUCLEOTIDE SEQUENCE [LARGE SCALE GENOMIC DNA]</scope>
    <source>
        <strain evidence="2 3">441</strain>
    </source>
</reference>
<proteinExistence type="predicted"/>
<keyword evidence="3" id="KW-1185">Reference proteome</keyword>
<sequence length="192" mass="20114">MSSPSSEPAPMDVQQEPPLQHGDLSGGTQAYPPILKRRSEGDWAQGHHAAKSSKADVTSIAPREDKSSQESTSGSNGRSTDGEAEEHAAHASQLNLLNTLKQFMFRQPTSGSPGTSVVAAPSHGTTFGDSGLSRESTPTAYTSYTQTPPVSRGQSPALSSVPSDAQQSTTPLARAFVFVNSTSCPTIDDTIK</sequence>
<reference evidence="3" key="2">
    <citation type="submission" date="2015-01" db="EMBL/GenBank/DDBJ databases">
        <title>Evolutionary Origins and Diversification of the Mycorrhizal Mutualists.</title>
        <authorList>
            <consortium name="DOE Joint Genome Institute"/>
            <consortium name="Mycorrhizal Genomics Consortium"/>
            <person name="Kohler A."/>
            <person name="Kuo A."/>
            <person name="Nagy L.G."/>
            <person name="Floudas D."/>
            <person name="Copeland A."/>
            <person name="Barry K.W."/>
            <person name="Cichocki N."/>
            <person name="Veneault-Fourrey C."/>
            <person name="LaButti K."/>
            <person name="Lindquist E.A."/>
            <person name="Lipzen A."/>
            <person name="Lundell T."/>
            <person name="Morin E."/>
            <person name="Murat C."/>
            <person name="Riley R."/>
            <person name="Ohm R."/>
            <person name="Sun H."/>
            <person name="Tunlid A."/>
            <person name="Henrissat B."/>
            <person name="Grigoriev I.V."/>
            <person name="Hibbett D.S."/>
            <person name="Martin F."/>
        </authorList>
    </citation>
    <scope>NUCLEOTIDE SEQUENCE [LARGE SCALE GENOMIC DNA]</scope>
    <source>
        <strain evidence="3">441</strain>
    </source>
</reference>
<evidence type="ECO:0000313" key="2">
    <source>
        <dbReference type="EMBL" id="KIK12478.1"/>
    </source>
</evidence>
<feature type="compositionally biased region" description="Polar residues" evidence="1">
    <location>
        <begin position="123"/>
        <end position="167"/>
    </location>
</feature>
<dbReference type="EMBL" id="KN834079">
    <property type="protein sequence ID" value="KIK12478.1"/>
    <property type="molecule type" value="Genomic_DNA"/>
</dbReference>
<protein>
    <submittedName>
        <fullName evidence="2">Uncharacterized protein</fullName>
    </submittedName>
</protein>
<feature type="compositionally biased region" description="Polar residues" evidence="1">
    <location>
        <begin position="105"/>
        <end position="115"/>
    </location>
</feature>
<feature type="region of interest" description="Disordered" evidence="1">
    <location>
        <begin position="105"/>
        <end position="167"/>
    </location>
</feature>
<evidence type="ECO:0000313" key="3">
    <source>
        <dbReference type="Proteomes" id="UP000054018"/>
    </source>
</evidence>
<dbReference type="Proteomes" id="UP000054018">
    <property type="component" value="Unassembled WGS sequence"/>
</dbReference>
<name>A0A0C9YX78_9AGAM</name>
<dbReference type="AlphaFoldDB" id="A0A0C9YX78"/>
<accession>A0A0C9YX78</accession>
<dbReference type="OrthoDB" id="10395772at2759"/>
<feature type="compositionally biased region" description="Polar residues" evidence="1">
    <location>
        <begin position="69"/>
        <end position="79"/>
    </location>
</feature>